<organism evidence="2 3">
    <name type="scientific">Brassica napus</name>
    <name type="common">Rape</name>
    <dbReference type="NCBI Taxonomy" id="3708"/>
    <lineage>
        <taxon>Eukaryota</taxon>
        <taxon>Viridiplantae</taxon>
        <taxon>Streptophyta</taxon>
        <taxon>Embryophyta</taxon>
        <taxon>Tracheophyta</taxon>
        <taxon>Spermatophyta</taxon>
        <taxon>Magnoliopsida</taxon>
        <taxon>eudicotyledons</taxon>
        <taxon>Gunneridae</taxon>
        <taxon>Pentapetalae</taxon>
        <taxon>rosids</taxon>
        <taxon>malvids</taxon>
        <taxon>Brassicales</taxon>
        <taxon>Brassicaceae</taxon>
        <taxon>Brassiceae</taxon>
        <taxon>Brassica</taxon>
    </lineage>
</organism>
<feature type="compositionally biased region" description="Polar residues" evidence="1">
    <location>
        <begin position="118"/>
        <end position="134"/>
    </location>
</feature>
<sequence>MEVNRDDADEFLQNFFEQLESLSLSEEAEVAETTDPCNINALLEPLPSQFQKQAIPQHAPTYDAAGFLENLDQLLGPDTIYTEDQSVQIGSNKRILDVDPTQHLFSSNLNQCYMAETSTSTNPTLQTGRSPSQFSDKEGLFTVPPESIQFKPVGSSVDTCASADSNQQQPRKRQRRLPI</sequence>
<keyword evidence="3" id="KW-1185">Reference proteome</keyword>
<dbReference type="AlphaFoldDB" id="A0A078FG47"/>
<dbReference type="EMBL" id="LK032018">
    <property type="protein sequence ID" value="CDY12216.1"/>
    <property type="molecule type" value="Genomic_DNA"/>
</dbReference>
<dbReference type="OrthoDB" id="1108552at2759"/>
<feature type="region of interest" description="Disordered" evidence="1">
    <location>
        <begin position="153"/>
        <end position="179"/>
    </location>
</feature>
<dbReference type="KEGG" id="bna:106377706"/>
<evidence type="ECO:0000256" key="1">
    <source>
        <dbReference type="SAM" id="MobiDB-lite"/>
    </source>
</evidence>
<feature type="compositionally biased region" description="Basic residues" evidence="1">
    <location>
        <begin position="170"/>
        <end position="179"/>
    </location>
</feature>
<proteinExistence type="predicted"/>
<gene>
    <name evidence="2" type="primary">BnaC04g12460D</name>
    <name evidence="2" type="ORF">GSBRNA2T00061235001</name>
</gene>
<dbReference type="Proteomes" id="UP000028999">
    <property type="component" value="Unassembled WGS sequence"/>
</dbReference>
<reference evidence="2 3" key="1">
    <citation type="journal article" date="2014" name="Science">
        <title>Plant genetics. Early allopolyploid evolution in the post-Neolithic Brassica napus oilseed genome.</title>
        <authorList>
            <person name="Chalhoub B."/>
            <person name="Denoeud F."/>
            <person name="Liu S."/>
            <person name="Parkin I.A."/>
            <person name="Tang H."/>
            <person name="Wang X."/>
            <person name="Chiquet J."/>
            <person name="Belcram H."/>
            <person name="Tong C."/>
            <person name="Samans B."/>
            <person name="Correa M."/>
            <person name="Da Silva C."/>
            <person name="Just J."/>
            <person name="Falentin C."/>
            <person name="Koh C.S."/>
            <person name="Le Clainche I."/>
            <person name="Bernard M."/>
            <person name="Bento P."/>
            <person name="Noel B."/>
            <person name="Labadie K."/>
            <person name="Alberti A."/>
            <person name="Charles M."/>
            <person name="Arnaud D."/>
            <person name="Guo H."/>
            <person name="Daviaud C."/>
            <person name="Alamery S."/>
            <person name="Jabbari K."/>
            <person name="Zhao M."/>
            <person name="Edger P.P."/>
            <person name="Chelaifa H."/>
            <person name="Tack D."/>
            <person name="Lassalle G."/>
            <person name="Mestiri I."/>
            <person name="Schnel N."/>
            <person name="Le Paslier M.C."/>
            <person name="Fan G."/>
            <person name="Renault V."/>
            <person name="Bayer P.E."/>
            <person name="Golicz A.A."/>
            <person name="Manoli S."/>
            <person name="Lee T.H."/>
            <person name="Thi V.H."/>
            <person name="Chalabi S."/>
            <person name="Hu Q."/>
            <person name="Fan C."/>
            <person name="Tollenaere R."/>
            <person name="Lu Y."/>
            <person name="Battail C."/>
            <person name="Shen J."/>
            <person name="Sidebottom C.H."/>
            <person name="Wang X."/>
            <person name="Canaguier A."/>
            <person name="Chauveau A."/>
            <person name="Berard A."/>
            <person name="Deniot G."/>
            <person name="Guan M."/>
            <person name="Liu Z."/>
            <person name="Sun F."/>
            <person name="Lim Y.P."/>
            <person name="Lyons E."/>
            <person name="Town C.D."/>
            <person name="Bancroft I."/>
            <person name="Wang X."/>
            <person name="Meng J."/>
            <person name="Ma J."/>
            <person name="Pires J.C."/>
            <person name="King G.J."/>
            <person name="Brunel D."/>
            <person name="Delourme R."/>
            <person name="Renard M."/>
            <person name="Aury J.M."/>
            <person name="Adams K.L."/>
            <person name="Batley J."/>
            <person name="Snowdon R.J."/>
            <person name="Tost J."/>
            <person name="Edwards D."/>
            <person name="Zhou Y."/>
            <person name="Hua W."/>
            <person name="Sharpe A.G."/>
            <person name="Paterson A.H."/>
            <person name="Guan C."/>
            <person name="Wincker P."/>
        </authorList>
    </citation>
    <scope>NUCLEOTIDE SEQUENCE [LARGE SCALE GENOMIC DNA]</scope>
    <source>
        <strain evidence="3">cv. Darmor-bzh</strain>
    </source>
</reference>
<feature type="compositionally biased region" description="Polar residues" evidence="1">
    <location>
        <begin position="156"/>
        <end position="166"/>
    </location>
</feature>
<feature type="region of interest" description="Disordered" evidence="1">
    <location>
        <begin position="118"/>
        <end position="140"/>
    </location>
</feature>
<dbReference type="Gramene" id="CDY12216">
    <property type="protein sequence ID" value="CDY12216"/>
    <property type="gene ID" value="GSBRNA2T00061235001"/>
</dbReference>
<dbReference type="GeneID" id="106377706"/>
<accession>A0A078FG47</accession>
<evidence type="ECO:0000313" key="2">
    <source>
        <dbReference type="EMBL" id="CDY12216.1"/>
    </source>
</evidence>
<dbReference type="PaxDb" id="3708-A0A078FG47"/>
<dbReference type="OMA" id="YTEDQSV"/>
<protein>
    <submittedName>
        <fullName evidence="2">BnaC04g12460D protein</fullName>
    </submittedName>
</protein>
<name>A0A078FG47_BRANA</name>
<evidence type="ECO:0000313" key="3">
    <source>
        <dbReference type="Proteomes" id="UP000028999"/>
    </source>
</evidence>